<feature type="non-terminal residue" evidence="1">
    <location>
        <position position="1"/>
    </location>
</feature>
<dbReference type="CDD" id="cd03788">
    <property type="entry name" value="GT20_TPS"/>
    <property type="match status" value="1"/>
</dbReference>
<accession>A0A382JSN3</accession>
<feature type="non-terminal residue" evidence="1">
    <location>
        <position position="436"/>
    </location>
</feature>
<organism evidence="1">
    <name type="scientific">marine metagenome</name>
    <dbReference type="NCBI Taxonomy" id="408172"/>
    <lineage>
        <taxon>unclassified sequences</taxon>
        <taxon>metagenomes</taxon>
        <taxon>ecological metagenomes</taxon>
    </lineage>
</organism>
<dbReference type="Pfam" id="PF00982">
    <property type="entry name" value="Glyco_transf_20"/>
    <property type="match status" value="1"/>
</dbReference>
<reference evidence="1" key="1">
    <citation type="submission" date="2018-05" db="EMBL/GenBank/DDBJ databases">
        <authorList>
            <person name="Lanie J.A."/>
            <person name="Ng W.-L."/>
            <person name="Kazmierczak K.M."/>
            <person name="Andrzejewski T.M."/>
            <person name="Davidsen T.M."/>
            <person name="Wayne K.J."/>
            <person name="Tettelin H."/>
            <person name="Glass J.I."/>
            <person name="Rusch D."/>
            <person name="Podicherti R."/>
            <person name="Tsui H.-C.T."/>
            <person name="Winkler M.E."/>
        </authorList>
    </citation>
    <scope>NUCLEOTIDE SEQUENCE</scope>
</reference>
<dbReference type="GO" id="GO:0005992">
    <property type="term" value="P:trehalose biosynthetic process"/>
    <property type="evidence" value="ECO:0007669"/>
    <property type="project" value="InterPro"/>
</dbReference>
<sequence>CQTPAGGVTAALDPILRSLGGTWVGHGNGDADRDTVDEYDRIMVPPDDPSYTLRRVWLTNEEEEGYYLGFANGALWPLCHIAYTRPVFDRSQWETYVEVNRRFAAAVAQEAPRRSLVFVQDYHFALLPKYLRELRDDLAIGQFWHIPWPNPDVFSICPWKEEILEGLLSNDLLGFHIQHDCNNFLATVAQEVEARIDRENFSITQKGNQTKVLPFPISVDYPALEKQALGNEHQKEVRSWQEKLNLGNEAISVGVDRMDYTKGLLERIDAIDRFLTQHPKWKGNFVHIQVAVPSRSPVPAYQRLDRELNAKADACNQKHPGSIRLVQEHVSQAGVQALYQLANVCQVSSLHDGMNLVAKEFVATRTDEQGVLILSPFTGASRELTDAILVNPYAIDDLVDALPLALEMNKKEQKRRMRKMRQTVREHDIHYWARKI</sequence>
<dbReference type="SUPFAM" id="SSF53756">
    <property type="entry name" value="UDP-Glycosyltransferase/glycogen phosphorylase"/>
    <property type="match status" value="1"/>
</dbReference>
<dbReference type="PANTHER" id="PTHR10788">
    <property type="entry name" value="TREHALOSE-6-PHOSPHATE SYNTHASE"/>
    <property type="match status" value="1"/>
</dbReference>
<proteinExistence type="predicted"/>
<dbReference type="PANTHER" id="PTHR10788:SF106">
    <property type="entry name" value="BCDNA.GH08860"/>
    <property type="match status" value="1"/>
</dbReference>
<dbReference type="GO" id="GO:0003825">
    <property type="term" value="F:alpha,alpha-trehalose-phosphate synthase (UDP-forming) activity"/>
    <property type="evidence" value="ECO:0007669"/>
    <property type="project" value="TreeGrafter"/>
</dbReference>
<dbReference type="Gene3D" id="3.40.50.2000">
    <property type="entry name" value="Glycogen Phosphorylase B"/>
    <property type="match status" value="2"/>
</dbReference>
<protein>
    <submittedName>
        <fullName evidence="1">Uncharacterized protein</fullName>
    </submittedName>
</protein>
<dbReference type="AlphaFoldDB" id="A0A382JSN3"/>
<dbReference type="InterPro" id="IPR001830">
    <property type="entry name" value="Glyco_trans_20"/>
</dbReference>
<dbReference type="EMBL" id="UINC01075435">
    <property type="protein sequence ID" value="SVC13611.1"/>
    <property type="molecule type" value="Genomic_DNA"/>
</dbReference>
<name>A0A382JSN3_9ZZZZ</name>
<gene>
    <name evidence="1" type="ORF">METZ01_LOCUS266465</name>
</gene>
<evidence type="ECO:0000313" key="1">
    <source>
        <dbReference type="EMBL" id="SVC13611.1"/>
    </source>
</evidence>